<dbReference type="EMBL" id="BRPK01000007">
    <property type="protein sequence ID" value="GLB40115.1"/>
    <property type="molecule type" value="Genomic_DNA"/>
</dbReference>
<sequence>MIISSSITVGQITFVLRVAVQILSYVGAAIIGVLILGTAPRVASIATHDTLNRIVGAASATKSTVKWLFNRVRRNHTDPTPPTDLILILFLSLSYTIFVSLSDIGFLGFYACDVPGPNSAALPASINSTSNADALVRLNMVNGTDLSKVKAYHCDSSSYVHFVDQVFEYNCTSWHNGTYADQQLFSGINSTDSETLMPRQLAHYSYDHEAVFDLNTFAVGPTTKRVVQPIVERGLAIQPHATGVRMVVGVPELQPNTRVDLSKAMAVEVDVGCMSLGVIAAQEVGAFDSSDFFRTNGSWRTYAGPDYLQSVLSKTVDDTRAYLQPYFDPLSIDDRGQLKSINGSNQVLYGAANVGGHRLPRASFDSSPDQYLLGNCTEALQKQLGIRTGGKDAGTMCSFLGIGGTRSLQGVILHGFERMVCASATQVNLVAATVQADASLNVTVNVTHLPSDLTYTIADYWDPQDVGNDTTKFNQFVPYERYTLNDNPNSPTTHYIRHSNLGISDDHRGQGTAGNAISAVGDVIVIPLDLPRYAGLTMLDEGFDYVNITPDILVKWVGQVGGSYWLGSVAYNGWAALHSAPIRVVSTGGRLGACYKPYYALGFVPLVFSATVIMCWAFLLLFKGGIFGSRTVKNAYAGVGPYNGAVCPGAEPNQTLLAWESSPQPRLQLISKGYPLASGANDTALQYLKSPPSYP</sequence>
<keyword evidence="1" id="KW-0472">Membrane</keyword>
<keyword evidence="3" id="KW-1185">Reference proteome</keyword>
<reference evidence="2" key="1">
    <citation type="submission" date="2022-07" db="EMBL/GenBank/DDBJ databases">
        <title>The genome of Lyophyllum shimeji provides insight into the initial evolution of ectomycorrhizal fungal genome.</title>
        <authorList>
            <person name="Kobayashi Y."/>
            <person name="Shibata T."/>
            <person name="Hirakawa H."/>
            <person name="Shigenobu S."/>
            <person name="Nishiyama T."/>
            <person name="Yamada A."/>
            <person name="Hasebe M."/>
            <person name="Kawaguchi M."/>
        </authorList>
    </citation>
    <scope>NUCLEOTIDE SEQUENCE</scope>
    <source>
        <strain evidence="2">AT787</strain>
    </source>
</reference>
<evidence type="ECO:0000256" key="1">
    <source>
        <dbReference type="SAM" id="Phobius"/>
    </source>
</evidence>
<keyword evidence="1" id="KW-1133">Transmembrane helix</keyword>
<organism evidence="2 3">
    <name type="scientific">Lyophyllum shimeji</name>
    <name type="common">Hon-shimeji</name>
    <name type="synonym">Tricholoma shimeji</name>
    <dbReference type="NCBI Taxonomy" id="47721"/>
    <lineage>
        <taxon>Eukaryota</taxon>
        <taxon>Fungi</taxon>
        <taxon>Dikarya</taxon>
        <taxon>Basidiomycota</taxon>
        <taxon>Agaricomycotina</taxon>
        <taxon>Agaricomycetes</taxon>
        <taxon>Agaricomycetidae</taxon>
        <taxon>Agaricales</taxon>
        <taxon>Tricholomatineae</taxon>
        <taxon>Lyophyllaceae</taxon>
        <taxon>Lyophyllum</taxon>
    </lineage>
</organism>
<dbReference type="OrthoDB" id="3066754at2759"/>
<dbReference type="Proteomes" id="UP001063166">
    <property type="component" value="Unassembled WGS sequence"/>
</dbReference>
<dbReference type="AlphaFoldDB" id="A0A9P3PQD6"/>
<accession>A0A9P3PQD6</accession>
<gene>
    <name evidence="2" type="ORF">LshimejAT787_0706250</name>
</gene>
<comment type="caution">
    <text evidence="2">The sequence shown here is derived from an EMBL/GenBank/DDBJ whole genome shotgun (WGS) entry which is preliminary data.</text>
</comment>
<evidence type="ECO:0000313" key="3">
    <source>
        <dbReference type="Proteomes" id="UP001063166"/>
    </source>
</evidence>
<proteinExistence type="predicted"/>
<feature type="transmembrane region" description="Helical" evidence="1">
    <location>
        <begin position="14"/>
        <end position="36"/>
    </location>
</feature>
<keyword evidence="1" id="KW-0812">Transmembrane</keyword>
<evidence type="ECO:0000313" key="2">
    <source>
        <dbReference type="EMBL" id="GLB40115.1"/>
    </source>
</evidence>
<protein>
    <submittedName>
        <fullName evidence="2">Uncharacterized protein</fullName>
    </submittedName>
</protein>
<name>A0A9P3PQD6_LYOSH</name>
<feature type="transmembrane region" description="Helical" evidence="1">
    <location>
        <begin position="85"/>
        <end position="110"/>
    </location>
</feature>
<feature type="transmembrane region" description="Helical" evidence="1">
    <location>
        <begin position="598"/>
        <end position="622"/>
    </location>
</feature>